<feature type="transmembrane region" description="Helical" evidence="2">
    <location>
        <begin position="304"/>
        <end position="326"/>
    </location>
</feature>
<protein>
    <submittedName>
        <fullName evidence="4">Rifin</fullName>
    </submittedName>
</protein>
<dbReference type="VEuPathDB" id="PlasmoDB:PRCDC_1038800"/>
<dbReference type="AlphaFoldDB" id="A0A060RTY7"/>
<dbReference type="NCBIfam" id="TIGR01477">
    <property type="entry name" value="RIFIN"/>
    <property type="match status" value="1"/>
</dbReference>
<dbReference type="Pfam" id="PF02009">
    <property type="entry name" value="RIFIN"/>
    <property type="match status" value="1"/>
</dbReference>
<feature type="region of interest" description="Disordered" evidence="1">
    <location>
        <begin position="77"/>
        <end position="97"/>
    </location>
</feature>
<dbReference type="Proteomes" id="UP000027581">
    <property type="component" value="Unassembled WGS sequence"/>
</dbReference>
<reference evidence="4" key="2">
    <citation type="submission" date="2014-05" db="EMBL/GenBank/DDBJ databases">
        <title>The genome sequences of chimpanzee malaria parasites reveal the path to human adaptation.</title>
        <authorList>
            <person name="Otto T.D."/>
            <person name="Rayner J.C."/>
            <person name="Boehme U."/>
            <person name="Pain A."/>
            <person name="Spottiswoode N."/>
            <person name="Sanders M."/>
            <person name="Quail M."/>
            <person name="Ollomo B."/>
            <person name="Renaud F."/>
            <person name="Thomas A.W."/>
            <person name="Prugnolle F."/>
            <person name="Conway D.J."/>
            <person name="Newbold C."/>
            <person name="Berriman M."/>
        </authorList>
    </citation>
    <scope>NUCLEOTIDE SEQUENCE [LARGE SCALE GENOMIC DNA]</scope>
    <source>
        <strain evidence="4">CDC</strain>
    </source>
</reference>
<evidence type="ECO:0000313" key="4">
    <source>
        <dbReference type="EMBL" id="CDO64825.1"/>
    </source>
</evidence>
<proteinExistence type="predicted"/>
<dbReference type="InterPro" id="IPR006373">
    <property type="entry name" value="VSA_Rifin"/>
</dbReference>
<dbReference type="EMBL" id="HG810771">
    <property type="protein sequence ID" value="CDO64825.1"/>
    <property type="molecule type" value="Genomic_DNA"/>
</dbReference>
<accession>A0A060RTY7</accession>
<evidence type="ECO:0000256" key="1">
    <source>
        <dbReference type="SAM" id="MobiDB-lite"/>
    </source>
</evidence>
<keyword evidence="2" id="KW-1133">Transmembrane helix</keyword>
<keyword evidence="2" id="KW-0472">Membrane</keyword>
<keyword evidence="5" id="KW-1185">Reference proteome</keyword>
<keyword evidence="3" id="KW-0732">Signal</keyword>
<evidence type="ECO:0000256" key="2">
    <source>
        <dbReference type="SAM" id="Phobius"/>
    </source>
</evidence>
<keyword evidence="2" id="KW-0812">Transmembrane</keyword>
<feature type="chain" id="PRO_5001586837" evidence="3">
    <location>
        <begin position="25"/>
        <end position="346"/>
    </location>
</feature>
<reference evidence="4" key="1">
    <citation type="submission" date="2014-01" db="EMBL/GenBank/DDBJ databases">
        <authorList>
            <person name="Aslett M."/>
        </authorList>
    </citation>
    <scope>NUCLEOTIDE SEQUENCE</scope>
    <source>
        <strain evidence="4">CDC</strain>
    </source>
</reference>
<sequence>MKLHYSNILLFTLPLNILVTSYHAHNKNKPYITSHHTPIYISRVLSECDTQSSIHDKDADMESVKENFDRQTSQRFEEYEERMKDKRQKRKEERDKNIQKIIDKDKMDKSLAEKVEKGCLKCGCALGGVAASVGLFGGLGTYGWKSAAISTAIAEATAEGAAKGLAAGNAHGMKIVIAGIKSVFSIEELGGTSLESLFTAKTYTNVLKFTNVIHEQYRASCNAGLSSPNAPICKIAKTLKFIAEPGGSKVDEKAAIGGKLKEILEKATSSADALAKNTAEEVTKAAIKTNTGVVEVASYNSYGAIGYSVLAILIIVLVMIIIYLILRYRRKKKMNKKDQYTKLLNQ</sequence>
<feature type="signal peptide" evidence="3">
    <location>
        <begin position="1"/>
        <end position="24"/>
    </location>
</feature>
<dbReference type="VEuPathDB" id="PlasmoDB:PRG01_0902800"/>
<organism evidence="4 5">
    <name type="scientific">Plasmodium reichenowi</name>
    <dbReference type="NCBI Taxonomy" id="5854"/>
    <lineage>
        <taxon>Eukaryota</taxon>
        <taxon>Sar</taxon>
        <taxon>Alveolata</taxon>
        <taxon>Apicomplexa</taxon>
        <taxon>Aconoidasida</taxon>
        <taxon>Haemosporida</taxon>
        <taxon>Plasmodiidae</taxon>
        <taxon>Plasmodium</taxon>
        <taxon>Plasmodium (Laverania)</taxon>
    </lineage>
</organism>
<gene>
    <name evidence="4" type="primary">RIF</name>
    <name evidence="4" type="ORF">PRCDC_1038800</name>
</gene>
<evidence type="ECO:0000313" key="5">
    <source>
        <dbReference type="Proteomes" id="UP000027581"/>
    </source>
</evidence>
<evidence type="ECO:0000256" key="3">
    <source>
        <dbReference type="SAM" id="SignalP"/>
    </source>
</evidence>
<dbReference type="PhylomeDB" id="A0A060RTY7"/>
<name>A0A060RTY7_PLARE</name>